<dbReference type="SMART" id="SM00242">
    <property type="entry name" value="MYSc"/>
    <property type="match status" value="1"/>
</dbReference>
<accession>Q10F06</accession>
<dbReference type="Pfam" id="PF00612">
    <property type="entry name" value="IQ"/>
    <property type="match status" value="4"/>
</dbReference>
<keyword evidence="4" id="KW-0067">ATP-binding</keyword>
<evidence type="ECO:0000256" key="1">
    <source>
        <dbReference type="ARBA" id="ARBA00008049"/>
    </source>
</evidence>
<organism evidence="16">
    <name type="scientific">Oryza sativa subsp. japonica</name>
    <name type="common">Rice</name>
    <dbReference type="NCBI Taxonomy" id="39947"/>
    <lineage>
        <taxon>Eukaryota</taxon>
        <taxon>Viridiplantae</taxon>
        <taxon>Streptophyta</taxon>
        <taxon>Embryophyta</taxon>
        <taxon>Tracheophyta</taxon>
        <taxon>Spermatophyta</taxon>
        <taxon>Magnoliopsida</taxon>
        <taxon>Liliopsida</taxon>
        <taxon>Poales</taxon>
        <taxon>Poaceae</taxon>
        <taxon>BOP clade</taxon>
        <taxon>Oryzoideae</taxon>
        <taxon>Oryzeae</taxon>
        <taxon>Oryzinae</taxon>
        <taxon>Oryza</taxon>
        <taxon>Oryza sativa</taxon>
    </lineage>
</organism>
<evidence type="ECO:0000256" key="8">
    <source>
        <dbReference type="ARBA" id="ARBA00023175"/>
    </source>
</evidence>
<dbReference type="InterPro" id="IPR036961">
    <property type="entry name" value="Kinesin_motor_dom_sf"/>
</dbReference>
<dbReference type="Pfam" id="PF02736">
    <property type="entry name" value="Myosin_N"/>
    <property type="match status" value="1"/>
</dbReference>
<feature type="domain" description="Myosin N-terminal SH3-like" evidence="15">
    <location>
        <begin position="53"/>
        <end position="102"/>
    </location>
</feature>
<dbReference type="GO" id="GO:0030048">
    <property type="term" value="P:actin filament-based movement"/>
    <property type="evidence" value="ECO:0007669"/>
    <property type="project" value="UniProtKB-ARBA"/>
</dbReference>
<evidence type="ECO:0000256" key="9">
    <source>
        <dbReference type="ARBA" id="ARBA00023203"/>
    </source>
</evidence>
<keyword evidence="3" id="KW-0547">Nucleotide-binding</keyword>
<keyword evidence="9 10" id="KW-0009">Actin-binding</keyword>
<evidence type="ECO:0000256" key="2">
    <source>
        <dbReference type="ARBA" id="ARBA00022737"/>
    </source>
</evidence>
<dbReference type="Gene3D" id="1.20.5.190">
    <property type="match status" value="3"/>
</dbReference>
<dbReference type="PRINTS" id="PR00193">
    <property type="entry name" value="MYOSINHEAVY"/>
</dbReference>
<evidence type="ECO:0000256" key="4">
    <source>
        <dbReference type="ARBA" id="ARBA00022840"/>
    </source>
</evidence>
<dbReference type="InterPro" id="IPR036018">
    <property type="entry name" value="MYSc_Myo11"/>
</dbReference>
<evidence type="ECO:0000256" key="10">
    <source>
        <dbReference type="PROSITE-ProRule" id="PRU00782"/>
    </source>
</evidence>
<feature type="compositionally biased region" description="Basic and acidic residues" evidence="12">
    <location>
        <begin position="1071"/>
        <end position="1088"/>
    </location>
</feature>
<sequence>MLPSLPPYEKPGLMQNWDRATWFGALDSSNLMRPRVFAVGKLHDKMGTPVNIIVGSHVWVEDPILAWIDGEVVSIKDNEVHVQTSNGKKVKTNKSKVFPKDMEAPPGGVDDMTRLSYLHEPGVLQNLATRYELNEIYTYTGSILIAVNPFQRLPHLYDTHMMEQYKGADFGELSPHVFAVADVAYSRFGKFVEIQFDKTGRISGAAIRTYLLERSRVCQINTPERNYHCFYFLCAAPPEDTQRYKLADARSFHYLNQSSCIEVEGINDAEEYLATRRAMDIVGINEEEQEAIFRVVAAILHLGNINFAKGTEIDSSVIKDDKSRFHLNTAAELLKCDCDNLEKALITRVIVTPEEIITRTLDPASALVSRDALAKTIYSRLFDWIVEKINVSIGQDPNSKQLIGVLDIYGFESFKINSFEQLCINYTNEKLQQHFNQHVFKMEQEEYTREEINWSYIEFVDNQDVLDLIEKKGGLIALLDEACMFPRSTHETFAQKLYTTFKNNKRFAKPKLSRTDFTIVHYAGDVTYQADFFLDKNKDYVVAEHQDLLNASSCPFVAALFPALPEETAKSSKFSSIGSRFKLQLQSLMETLSSTEPHYIRCVKPNNLLKPAIFENTNVIQQLRCGGVLEAIRISCAGYPTRKTFYEFVNRFGVLAPEVLEGSNDDKIACQKILEKMGLENYQIGKTKVFLRAGQMADLDARRAEVLGRAARIIQRQISTYIARKQFVSLRRSATQLQSFVRGTLARKLYECMRREASAVKIQKNVRRHKARVSYLQLQEAAITLQTGLRAMSARKEFRFRKETKAAVHIQARWRCHRDYAHYKNLQGAALTYQCAWRQRLARRELRKLKMAARETGALKEAKDKLEKRVEELTWRLGLEKRLRTDLEEAKAQEIAKLQETLHDMQQQVEEAKAMIVKEREAARKAIEEAPPVIKETPVLVEDTEKINSLTAEVEQLKALLQTERQATETAKKEYAEAERRNEELIKKFEGAEKKIEQLQDTVQRLEEKATNMESENKVLRQQAVAISPTAKSLAAYPKSPFQLKTPENGVAPYGEVKPLPDITPISLNPKEPETEEKPQKSLNEKQQENQDMLIKCVSQDLGFSSGRPIAACLIYRCLLHWRSFEVERTGVFDRIIQTIGTAIEGMRASPQSAGRPFLASRLMGGIGDLRQVEAKYPALLFKQQLTAFLEKIYGMIRDNLKKEISPLLGLCIQAPRTSRASLIKGSRSQANALAQQTLIAHWQSIVKILTNYLNVLKANYVPSFLISKVFTQIFSFINVQLFNSLLLRRECCSFSNGEYVKAGLAELEQWCIYATEEVIHQKPKKTLKEITNDLCPVLSIQQLYRISTMYWDDKYGTHTVSSEVISSMRIMMTEDSNNAVSSSFLLDDDSSIPFSVDDISKSMKEIEGSQLTSGKVVVDSPTNDIWQIGRYEVHRSLASDASENHSFSVQQTAPKRMDCLDLTQFHYSLPPEFIVFALRPKEEKIDPYSI</sequence>
<keyword evidence="8" id="KW-0505">Motor protein</keyword>
<dbReference type="FunFam" id="1.20.120.720:FF:000011">
    <property type="entry name" value="Myosin 2"/>
    <property type="match status" value="1"/>
</dbReference>
<dbReference type="GO" id="GO:0005524">
    <property type="term" value="F:ATP binding"/>
    <property type="evidence" value="ECO:0007669"/>
    <property type="project" value="UniProtKB-KW"/>
</dbReference>
<feature type="region of interest" description="Actin-binding" evidence="10">
    <location>
        <begin position="585"/>
        <end position="607"/>
    </location>
</feature>
<keyword evidence="6 11" id="KW-0175">Coiled coil</keyword>
<dbReference type="Gene3D" id="1.20.58.530">
    <property type="match status" value="1"/>
</dbReference>
<dbReference type="EMBL" id="DP000009">
    <property type="protein sequence ID" value="ABF98259.1"/>
    <property type="molecule type" value="Genomic_DNA"/>
</dbReference>
<dbReference type="Gene3D" id="3.40.850.10">
    <property type="entry name" value="Kinesin motor domain"/>
    <property type="match status" value="2"/>
</dbReference>
<dbReference type="FunFam" id="1.20.5.190:FF:000001">
    <property type="entry name" value="unconventional myosin-Va"/>
    <property type="match status" value="2"/>
</dbReference>
<protein>
    <submittedName>
        <fullName evidence="16">Unconventional myosin heavy chain, putative, expressed</fullName>
    </submittedName>
</protein>
<keyword evidence="5" id="KW-0112">Calmodulin-binding</keyword>
<evidence type="ECO:0000259" key="14">
    <source>
        <dbReference type="PROSITE" id="PS51456"/>
    </source>
</evidence>
<dbReference type="PROSITE" id="PS51844">
    <property type="entry name" value="SH3_LIKE"/>
    <property type="match status" value="1"/>
</dbReference>
<dbReference type="Gene3D" id="3.30.70.1590">
    <property type="match status" value="1"/>
</dbReference>
<dbReference type="PROSITE" id="PS51126">
    <property type="entry name" value="DILUTE"/>
    <property type="match status" value="1"/>
</dbReference>
<evidence type="ECO:0000313" key="16">
    <source>
        <dbReference type="EMBL" id="ABF98259.1"/>
    </source>
</evidence>
<evidence type="ECO:0000256" key="6">
    <source>
        <dbReference type="ARBA" id="ARBA00023054"/>
    </source>
</evidence>
<dbReference type="GO" id="GO:0005516">
    <property type="term" value="F:calmodulin binding"/>
    <property type="evidence" value="ECO:0007669"/>
    <property type="project" value="UniProtKB-KW"/>
</dbReference>
<dbReference type="Gene3D" id="1.10.10.820">
    <property type="match status" value="1"/>
</dbReference>
<dbReference type="GO" id="GO:0003774">
    <property type="term" value="F:cytoskeletal motor activity"/>
    <property type="evidence" value="ECO:0007669"/>
    <property type="project" value="InterPro"/>
</dbReference>
<dbReference type="PANTHER" id="PTHR13140:SF772">
    <property type="entry name" value="MYOSIN-17"/>
    <property type="match status" value="1"/>
</dbReference>
<dbReference type="PROSITE" id="PS50096">
    <property type="entry name" value="IQ"/>
    <property type="match status" value="5"/>
</dbReference>
<dbReference type="Gene3D" id="1.20.120.720">
    <property type="entry name" value="Myosin VI head, motor domain, U50 subdomain"/>
    <property type="match status" value="1"/>
</dbReference>
<comment type="caution">
    <text evidence="10">Lacks conserved residue(s) required for the propagation of feature annotation.</text>
</comment>
<keyword evidence="7 10" id="KW-0518">Myosin</keyword>
<evidence type="ECO:0000256" key="5">
    <source>
        <dbReference type="ARBA" id="ARBA00022860"/>
    </source>
</evidence>
<dbReference type="FunFam" id="1.20.58.530:FF:000002">
    <property type="entry name" value="Class V myosin"/>
    <property type="match status" value="1"/>
</dbReference>
<comment type="similarity">
    <text evidence="1">Belongs to the TRAFAC class myosin-kinesin ATPase superfamily. Myosin family. Plant myosin class XI subfamily.</text>
</comment>
<feature type="domain" description="Dilute" evidence="13">
    <location>
        <begin position="1161"/>
        <end position="1409"/>
    </location>
</feature>
<reference evidence="16" key="2">
    <citation type="submission" date="2006-06" db="EMBL/GenBank/DDBJ databases">
        <authorList>
            <person name="Buell R."/>
            <person name="Wing R.A."/>
            <person name="McCombie W.A."/>
            <person name="Ouyang S."/>
        </authorList>
    </citation>
    <scope>NUCLEOTIDE SEQUENCE</scope>
</reference>
<evidence type="ECO:0000256" key="3">
    <source>
        <dbReference type="ARBA" id="ARBA00022741"/>
    </source>
</evidence>
<feature type="domain" description="Myosin motor" evidence="14">
    <location>
        <begin position="107"/>
        <end position="704"/>
    </location>
</feature>
<gene>
    <name evidence="16" type="ordered locus">LOC_Os03g48140</name>
</gene>
<keyword evidence="2" id="KW-0677">Repeat</keyword>
<dbReference type="Pfam" id="PF00063">
    <property type="entry name" value="Myosin_head"/>
    <property type="match status" value="2"/>
</dbReference>
<dbReference type="Pfam" id="PF01843">
    <property type="entry name" value="DIL"/>
    <property type="match status" value="1"/>
</dbReference>
<dbReference type="CDD" id="cd01384">
    <property type="entry name" value="MYSc_Myo11"/>
    <property type="match status" value="1"/>
</dbReference>
<name>Q10F06_ORYSJ</name>
<feature type="coiled-coil region" evidence="11">
    <location>
        <begin position="849"/>
        <end position="1023"/>
    </location>
</feature>
<dbReference type="InterPro" id="IPR027417">
    <property type="entry name" value="P-loop_NTPase"/>
</dbReference>
<dbReference type="PANTHER" id="PTHR13140">
    <property type="entry name" value="MYOSIN"/>
    <property type="match status" value="1"/>
</dbReference>
<dbReference type="GO" id="GO:0016459">
    <property type="term" value="C:myosin complex"/>
    <property type="evidence" value="ECO:0007669"/>
    <property type="project" value="UniProtKB-KW"/>
</dbReference>
<dbReference type="GO" id="GO:0007015">
    <property type="term" value="P:actin filament organization"/>
    <property type="evidence" value="ECO:0007669"/>
    <property type="project" value="InterPro"/>
</dbReference>
<feature type="region of interest" description="Disordered" evidence="12">
    <location>
        <begin position="1047"/>
        <end position="1088"/>
    </location>
</feature>
<proteinExistence type="inferred from homology"/>
<evidence type="ECO:0000256" key="11">
    <source>
        <dbReference type="SAM" id="Coils"/>
    </source>
</evidence>
<dbReference type="CDD" id="cd15475">
    <property type="entry name" value="MyosinXI_CBD"/>
    <property type="match status" value="1"/>
</dbReference>
<dbReference type="PROSITE" id="PS51456">
    <property type="entry name" value="MYOSIN_MOTOR"/>
    <property type="match status" value="1"/>
</dbReference>
<dbReference type="InterPro" id="IPR000048">
    <property type="entry name" value="IQ_motif_EF-hand-BS"/>
</dbReference>
<dbReference type="InterPro" id="IPR004009">
    <property type="entry name" value="SH3_Myosin"/>
</dbReference>
<reference evidence="16" key="1">
    <citation type="journal article" date="2005" name="Genome Res.">
        <title>Sequence, annotation, and analysis of synteny between rice chromosome 3 and diverged grass species.</title>
        <authorList>
            <consortium name="Rice Chromosome 3 Sequencing Consortium"/>
            <person name="Buell C.R."/>
            <person name="Yuan Q."/>
            <person name="Ouyang S."/>
            <person name="Liu J."/>
            <person name="Zhu W."/>
            <person name="Wang A."/>
            <person name="Maiti R."/>
            <person name="Haas B."/>
            <person name="Wortman J."/>
            <person name="Pertea M."/>
            <person name="Jones K.M."/>
            <person name="Kim M."/>
            <person name="Overton L."/>
            <person name="Tsitrin T."/>
            <person name="Fadrosh D."/>
            <person name="Bera J."/>
            <person name="Weaver B."/>
            <person name="Jin S."/>
            <person name="Johri S."/>
            <person name="Reardon M."/>
            <person name="Webb K."/>
            <person name="Hill J."/>
            <person name="Moffat K."/>
            <person name="Tallon L."/>
            <person name="Van Aken S."/>
            <person name="Lewis M."/>
            <person name="Utterback T."/>
            <person name="Feldblyum T."/>
            <person name="Zismann V."/>
            <person name="Iobst S."/>
            <person name="Hsiao J."/>
            <person name="de Vazeille A.R."/>
            <person name="Salzberg S.L."/>
            <person name="White O."/>
            <person name="Fraser C."/>
            <person name="Yu Y."/>
            <person name="Kim H."/>
            <person name="Rambo T."/>
            <person name="Currie J."/>
            <person name="Collura K."/>
            <person name="Kernodle-Thompson S."/>
            <person name="Wei F."/>
            <person name="Kudrna K."/>
            <person name="Ammiraju J.S."/>
            <person name="Luo M."/>
            <person name="Goicoechea J.L."/>
            <person name="Wing R.A."/>
            <person name="Henry D."/>
            <person name="Oates R."/>
            <person name="Palmer M."/>
            <person name="Pries G."/>
            <person name="Saski C."/>
            <person name="Simmons J."/>
            <person name="Soderlund C."/>
            <person name="Nelson W."/>
            <person name="de la Bastide M."/>
            <person name="Spiegel L."/>
            <person name="Nascimento L."/>
            <person name="Huang E."/>
            <person name="Preston R."/>
            <person name="Zutavern T."/>
            <person name="Palmer L."/>
            <person name="O'Shaughnessy A."/>
            <person name="Dike S."/>
            <person name="McCombie W.R."/>
            <person name="Minx P."/>
            <person name="Cordum H."/>
            <person name="Wilson R."/>
            <person name="Jin W."/>
            <person name="Lee H.R."/>
            <person name="Jiang J."/>
            <person name="Jackson S."/>
        </authorList>
    </citation>
    <scope>NUCLEOTIDE SEQUENCE [LARGE SCALE GENOMIC DNA]</scope>
</reference>
<evidence type="ECO:0000259" key="13">
    <source>
        <dbReference type="PROSITE" id="PS51126"/>
    </source>
</evidence>
<dbReference type="SMART" id="SM00015">
    <property type="entry name" value="IQ"/>
    <property type="match status" value="6"/>
</dbReference>
<evidence type="ECO:0000259" key="15">
    <source>
        <dbReference type="PROSITE" id="PS51844"/>
    </source>
</evidence>
<evidence type="ECO:0000256" key="7">
    <source>
        <dbReference type="ARBA" id="ARBA00023123"/>
    </source>
</evidence>
<dbReference type="InterPro" id="IPR001609">
    <property type="entry name" value="Myosin_head_motor_dom-like"/>
</dbReference>
<dbReference type="SUPFAM" id="SSF52540">
    <property type="entry name" value="P-loop containing nucleoside triphosphate hydrolases"/>
    <property type="match status" value="2"/>
</dbReference>
<dbReference type="InterPro" id="IPR037975">
    <property type="entry name" value="MyosinXI_CBD"/>
</dbReference>
<dbReference type="InterPro" id="IPR002710">
    <property type="entry name" value="Dilute_dom"/>
</dbReference>
<dbReference type="SMART" id="SM01132">
    <property type="entry name" value="DIL"/>
    <property type="match status" value="1"/>
</dbReference>
<evidence type="ECO:0000256" key="12">
    <source>
        <dbReference type="SAM" id="MobiDB-lite"/>
    </source>
</evidence>
<dbReference type="GO" id="GO:0003779">
    <property type="term" value="F:actin binding"/>
    <property type="evidence" value="ECO:0007669"/>
    <property type="project" value="UniProtKB-KW"/>
</dbReference>